<evidence type="ECO:0000256" key="2">
    <source>
        <dbReference type="ARBA" id="ARBA00006914"/>
    </source>
</evidence>
<dbReference type="FunFam" id="3.40.50.300:FF:000093">
    <property type="entry name" value="Fidgetin-like 1"/>
    <property type="match status" value="1"/>
</dbReference>
<dbReference type="SMART" id="SM00382">
    <property type="entry name" value="AAA"/>
    <property type="match status" value="1"/>
</dbReference>
<comment type="similarity">
    <text evidence="2 10">Belongs to the AAA ATPase family.</text>
</comment>
<keyword evidence="14" id="KW-1185">Reference proteome</keyword>
<dbReference type="InterPro" id="IPR036181">
    <property type="entry name" value="MIT_dom_sf"/>
</dbReference>
<dbReference type="AlphaFoldDB" id="A0AAD5ULZ3"/>
<dbReference type="InterPro" id="IPR015415">
    <property type="entry name" value="Spast_Vps4_C"/>
</dbReference>
<comment type="caution">
    <text evidence="13">The sequence shown here is derived from an EMBL/GenBank/DDBJ whole genome shotgun (WGS) entry which is preliminary data.</text>
</comment>
<protein>
    <recommendedName>
        <fullName evidence="9">microtubule-severing ATPase</fullName>
        <ecNumber evidence="9">5.6.1.1</ecNumber>
    </recommendedName>
</protein>
<dbReference type="GO" id="GO:0008568">
    <property type="term" value="F:microtubule severing ATPase activity"/>
    <property type="evidence" value="ECO:0007669"/>
    <property type="project" value="UniProtKB-EC"/>
</dbReference>
<evidence type="ECO:0000256" key="10">
    <source>
        <dbReference type="RuleBase" id="RU003651"/>
    </source>
</evidence>
<dbReference type="GO" id="GO:0016887">
    <property type="term" value="F:ATP hydrolysis activity"/>
    <property type="evidence" value="ECO:0007669"/>
    <property type="project" value="InterPro"/>
</dbReference>
<reference evidence="13" key="1">
    <citation type="submission" date="2020-05" db="EMBL/GenBank/DDBJ databases">
        <title>Phylogenomic resolution of chytrid fungi.</title>
        <authorList>
            <person name="Stajich J.E."/>
            <person name="Amses K."/>
            <person name="Simmons R."/>
            <person name="Seto K."/>
            <person name="Myers J."/>
            <person name="Bonds A."/>
            <person name="Quandt C.A."/>
            <person name="Barry K."/>
            <person name="Liu P."/>
            <person name="Grigoriev I."/>
            <person name="Longcore J.E."/>
            <person name="James T.Y."/>
        </authorList>
    </citation>
    <scope>NUCLEOTIDE SEQUENCE</scope>
    <source>
        <strain evidence="13">PLAUS21</strain>
    </source>
</reference>
<keyword evidence="7" id="KW-0413">Isomerase</keyword>
<evidence type="ECO:0000256" key="5">
    <source>
        <dbReference type="ARBA" id="ARBA00022840"/>
    </source>
</evidence>
<dbReference type="PANTHER" id="PTHR23074:SF86">
    <property type="entry name" value="SPASTIN"/>
    <property type="match status" value="1"/>
</dbReference>
<proteinExistence type="inferred from homology"/>
<organism evidence="13 14">
    <name type="scientific">Boothiomyces macroporosus</name>
    <dbReference type="NCBI Taxonomy" id="261099"/>
    <lineage>
        <taxon>Eukaryota</taxon>
        <taxon>Fungi</taxon>
        <taxon>Fungi incertae sedis</taxon>
        <taxon>Chytridiomycota</taxon>
        <taxon>Chytridiomycota incertae sedis</taxon>
        <taxon>Chytridiomycetes</taxon>
        <taxon>Rhizophydiales</taxon>
        <taxon>Terramycetaceae</taxon>
        <taxon>Boothiomyces</taxon>
    </lineage>
</organism>
<evidence type="ECO:0000256" key="6">
    <source>
        <dbReference type="ARBA" id="ARBA00023136"/>
    </source>
</evidence>
<keyword evidence="5 10" id="KW-0067">ATP-binding</keyword>
<dbReference type="InterPro" id="IPR027417">
    <property type="entry name" value="P-loop_NTPase"/>
</dbReference>
<evidence type="ECO:0000313" key="13">
    <source>
        <dbReference type="EMBL" id="KAJ3261790.1"/>
    </source>
</evidence>
<evidence type="ECO:0000256" key="8">
    <source>
        <dbReference type="ARBA" id="ARBA00036378"/>
    </source>
</evidence>
<dbReference type="Pfam" id="PF09336">
    <property type="entry name" value="Vps4_C"/>
    <property type="match status" value="1"/>
</dbReference>
<dbReference type="EMBL" id="JADGKB010000004">
    <property type="protein sequence ID" value="KAJ3261790.1"/>
    <property type="molecule type" value="Genomic_DNA"/>
</dbReference>
<comment type="subcellular location">
    <subcellularLocation>
        <location evidence="1">Membrane</location>
    </subcellularLocation>
</comment>
<dbReference type="SMART" id="SM00745">
    <property type="entry name" value="MIT"/>
    <property type="match status" value="1"/>
</dbReference>
<dbReference type="Pfam" id="PF00004">
    <property type="entry name" value="AAA"/>
    <property type="match status" value="1"/>
</dbReference>
<dbReference type="Gene3D" id="3.40.50.300">
    <property type="entry name" value="P-loop containing nucleotide triphosphate hydrolases"/>
    <property type="match status" value="1"/>
</dbReference>
<dbReference type="Pfam" id="PF17862">
    <property type="entry name" value="AAA_lid_3"/>
    <property type="match status" value="1"/>
</dbReference>
<keyword evidence="3" id="KW-0493">Microtubule</keyword>
<dbReference type="GO" id="GO:0005524">
    <property type="term" value="F:ATP binding"/>
    <property type="evidence" value="ECO:0007669"/>
    <property type="project" value="UniProtKB-KW"/>
</dbReference>
<dbReference type="EC" id="5.6.1.1" evidence="9"/>
<gene>
    <name evidence="13" type="ORF">HK103_004741</name>
</gene>
<dbReference type="Gene3D" id="1.20.58.80">
    <property type="entry name" value="Phosphotransferase system, lactose/cellobiose-type IIA subunit"/>
    <property type="match status" value="1"/>
</dbReference>
<dbReference type="Gene3D" id="1.10.8.60">
    <property type="match status" value="1"/>
</dbReference>
<keyword evidence="4 10" id="KW-0547">Nucleotide-binding</keyword>
<dbReference type="InterPro" id="IPR050304">
    <property type="entry name" value="MT-severing_AAA_ATPase"/>
</dbReference>
<dbReference type="FunFam" id="1.10.8.60:FF:000022">
    <property type="entry name" value="Fidgetin like 1"/>
    <property type="match status" value="1"/>
</dbReference>
<evidence type="ECO:0000259" key="11">
    <source>
        <dbReference type="SMART" id="SM00382"/>
    </source>
</evidence>
<dbReference type="InterPro" id="IPR041569">
    <property type="entry name" value="AAA_lid_3"/>
</dbReference>
<keyword evidence="6" id="KW-0472">Membrane</keyword>
<evidence type="ECO:0000313" key="14">
    <source>
        <dbReference type="Proteomes" id="UP001210925"/>
    </source>
</evidence>
<comment type="catalytic activity">
    <reaction evidence="8">
        <text>n ATP + n H2O + a microtubule = n ADP + n phosphate + (n+1) alpha/beta tubulin heterodimers.</text>
        <dbReference type="EC" id="5.6.1.1"/>
    </reaction>
</comment>
<accession>A0AAD5ULZ3</accession>
<dbReference type="InterPro" id="IPR003593">
    <property type="entry name" value="AAA+_ATPase"/>
</dbReference>
<evidence type="ECO:0000256" key="1">
    <source>
        <dbReference type="ARBA" id="ARBA00004370"/>
    </source>
</evidence>
<feature type="domain" description="MIT" evidence="12">
    <location>
        <begin position="6"/>
        <end position="81"/>
    </location>
</feature>
<dbReference type="PANTHER" id="PTHR23074">
    <property type="entry name" value="AAA DOMAIN-CONTAINING"/>
    <property type="match status" value="1"/>
</dbReference>
<dbReference type="Proteomes" id="UP001210925">
    <property type="component" value="Unassembled WGS sequence"/>
</dbReference>
<dbReference type="SUPFAM" id="SSF52540">
    <property type="entry name" value="P-loop containing nucleoside triphosphate hydrolases"/>
    <property type="match status" value="1"/>
</dbReference>
<evidence type="ECO:0000256" key="3">
    <source>
        <dbReference type="ARBA" id="ARBA00022701"/>
    </source>
</evidence>
<dbReference type="GO" id="GO:0005874">
    <property type="term" value="C:microtubule"/>
    <property type="evidence" value="ECO:0007669"/>
    <property type="project" value="UniProtKB-KW"/>
</dbReference>
<dbReference type="InterPro" id="IPR003959">
    <property type="entry name" value="ATPase_AAA_core"/>
</dbReference>
<feature type="domain" description="AAA+ ATPase" evidence="11">
    <location>
        <begin position="153"/>
        <end position="289"/>
    </location>
</feature>
<dbReference type="SUPFAM" id="SSF116846">
    <property type="entry name" value="MIT domain"/>
    <property type="match status" value="1"/>
</dbReference>
<dbReference type="PROSITE" id="PS00674">
    <property type="entry name" value="AAA"/>
    <property type="match status" value="1"/>
</dbReference>
<evidence type="ECO:0000256" key="4">
    <source>
        <dbReference type="ARBA" id="ARBA00022741"/>
    </source>
</evidence>
<dbReference type="CDD" id="cd19509">
    <property type="entry name" value="RecA-like_VPS4-like"/>
    <property type="match status" value="1"/>
</dbReference>
<evidence type="ECO:0000256" key="7">
    <source>
        <dbReference type="ARBA" id="ARBA00023235"/>
    </source>
</evidence>
<dbReference type="GO" id="GO:0016020">
    <property type="term" value="C:membrane"/>
    <property type="evidence" value="ECO:0007669"/>
    <property type="project" value="UniProtKB-SubCell"/>
</dbReference>
<name>A0AAD5ULZ3_9FUNG</name>
<sequence length="394" mass="43723">MQVANPKELADKAYKLLSAGLDIEERNGNIDQAIEYYKQGIAELKRVLNMRSSSDTLNAKIERNLHQFEKRLNELIAKKPVAVKSPVQIRAKQRPRDPASVALAHHILDEILVSKPNVKWDDIVGLEQAKASLHEIVVLPYLRPELFTGLREPARGVLLFGPPGTGKTMLAKAVATESKARFFAISASSLTSKNYGDGEKLVKALFEMARELQPSIIFIDEIDSILTERSEGEHEASRRLKTEFLLQFDGIGSGSNERILLLAASNRPQELDQAALRRMVKRIYIPLPELSTRKALITHLLKDSNHSLGSSDINYLAKALDGYSASDITALAKEAALGPIRGLGRKLLTVDSGEIRPINYSDFQSAMKIIRPSVSPSYLKEIEQWNKEKGVVGI</sequence>
<evidence type="ECO:0000259" key="12">
    <source>
        <dbReference type="SMART" id="SM00745"/>
    </source>
</evidence>
<dbReference type="InterPro" id="IPR003960">
    <property type="entry name" value="ATPase_AAA_CS"/>
</dbReference>
<evidence type="ECO:0000256" key="9">
    <source>
        <dbReference type="ARBA" id="ARBA00038871"/>
    </source>
</evidence>
<dbReference type="InterPro" id="IPR007330">
    <property type="entry name" value="MIT_dom"/>
</dbReference>